<name>A0A8C6HLI0_MUSSI</name>
<dbReference type="Proteomes" id="UP000694415">
    <property type="component" value="Unplaced"/>
</dbReference>
<dbReference type="Ensembl" id="ENSMSIT00000028225.1">
    <property type="protein sequence ID" value="ENSMSIP00000022390.1"/>
    <property type="gene ID" value="ENSMSIG00000019002.1"/>
</dbReference>
<dbReference type="InterPro" id="IPR008936">
    <property type="entry name" value="Rho_GTPase_activation_prot"/>
</dbReference>
<dbReference type="PANTHER" id="PTHR15729:SF3">
    <property type="entry name" value="RHO GTPASE-ACTIVATING PROTEIN 31"/>
    <property type="match status" value="1"/>
</dbReference>
<organism evidence="3 4">
    <name type="scientific">Mus spicilegus</name>
    <name type="common">Mound-building mouse</name>
    <dbReference type="NCBI Taxonomy" id="10103"/>
    <lineage>
        <taxon>Eukaryota</taxon>
        <taxon>Metazoa</taxon>
        <taxon>Chordata</taxon>
        <taxon>Craniata</taxon>
        <taxon>Vertebrata</taxon>
        <taxon>Euteleostomi</taxon>
        <taxon>Mammalia</taxon>
        <taxon>Eutheria</taxon>
        <taxon>Euarchontoglires</taxon>
        <taxon>Glires</taxon>
        <taxon>Rodentia</taxon>
        <taxon>Myomorpha</taxon>
        <taxon>Muroidea</taxon>
        <taxon>Muridae</taxon>
        <taxon>Murinae</taxon>
        <taxon>Mus</taxon>
        <taxon>Mus</taxon>
    </lineage>
</organism>
<dbReference type="GO" id="GO:0007264">
    <property type="term" value="P:small GTPase-mediated signal transduction"/>
    <property type="evidence" value="ECO:0007669"/>
    <property type="project" value="TreeGrafter"/>
</dbReference>
<dbReference type="AlphaFoldDB" id="A0A8C6HLI0"/>
<evidence type="ECO:0000313" key="4">
    <source>
        <dbReference type="Proteomes" id="UP000694415"/>
    </source>
</evidence>
<keyword evidence="1" id="KW-0343">GTPase activation</keyword>
<dbReference type="InterPro" id="IPR051576">
    <property type="entry name" value="PX-Rho_GAP"/>
</dbReference>
<reference evidence="3" key="1">
    <citation type="submission" date="2025-08" db="UniProtKB">
        <authorList>
            <consortium name="Ensembl"/>
        </authorList>
    </citation>
    <scope>IDENTIFICATION</scope>
</reference>
<protein>
    <recommendedName>
        <fullName evidence="2">Rho-GAP domain-containing protein</fullName>
    </recommendedName>
</protein>
<reference evidence="3" key="2">
    <citation type="submission" date="2025-09" db="UniProtKB">
        <authorList>
            <consortium name="Ensembl"/>
        </authorList>
    </citation>
    <scope>IDENTIFICATION</scope>
</reference>
<evidence type="ECO:0000313" key="3">
    <source>
        <dbReference type="Ensembl" id="ENSMSIP00000022390.1"/>
    </source>
</evidence>
<evidence type="ECO:0000256" key="1">
    <source>
        <dbReference type="ARBA" id="ARBA00022468"/>
    </source>
</evidence>
<dbReference type="InterPro" id="IPR000198">
    <property type="entry name" value="RhoGAP_dom"/>
</dbReference>
<evidence type="ECO:0000259" key="2">
    <source>
        <dbReference type="PROSITE" id="PS50238"/>
    </source>
</evidence>
<sequence>MIISDRRSQQLCEPGWEKLKVLWATQRQNSCDFPYVLKSCAEFIETHGIVDGIYRLSGITSNIQRLR</sequence>
<dbReference type="GO" id="GO:0030027">
    <property type="term" value="C:lamellipodium"/>
    <property type="evidence" value="ECO:0007669"/>
    <property type="project" value="TreeGrafter"/>
</dbReference>
<dbReference type="SUPFAM" id="SSF48350">
    <property type="entry name" value="GTPase activation domain, GAP"/>
    <property type="match status" value="1"/>
</dbReference>
<dbReference type="Gene3D" id="1.10.555.10">
    <property type="entry name" value="Rho GTPase activation protein"/>
    <property type="match status" value="1"/>
</dbReference>
<dbReference type="PROSITE" id="PS50238">
    <property type="entry name" value="RHOGAP"/>
    <property type="match status" value="1"/>
</dbReference>
<feature type="domain" description="Rho-GAP" evidence="2">
    <location>
        <begin position="17"/>
        <end position="67"/>
    </location>
</feature>
<dbReference type="GO" id="GO:0005096">
    <property type="term" value="F:GTPase activator activity"/>
    <property type="evidence" value="ECO:0007669"/>
    <property type="project" value="UniProtKB-KW"/>
</dbReference>
<accession>A0A8C6HLI0</accession>
<dbReference type="GeneTree" id="ENSGT00940000159458"/>
<dbReference type="PANTHER" id="PTHR15729">
    <property type="entry name" value="CDC42 GTPASE-ACTIVATING PROTEIN"/>
    <property type="match status" value="1"/>
</dbReference>
<keyword evidence="4" id="KW-1185">Reference proteome</keyword>
<proteinExistence type="predicted"/>